<dbReference type="Pfam" id="PF18042">
    <property type="entry name" value="ORF_12_N"/>
    <property type="match status" value="1"/>
</dbReference>
<dbReference type="InterPro" id="IPR000871">
    <property type="entry name" value="Beta-lactam_class-A"/>
</dbReference>
<evidence type="ECO:0000259" key="2">
    <source>
        <dbReference type="Pfam" id="PF13354"/>
    </source>
</evidence>
<feature type="domain" description="Beta-lactamase class A catalytic" evidence="2">
    <location>
        <begin position="175"/>
        <end position="368"/>
    </location>
</feature>
<evidence type="ECO:0000313" key="4">
    <source>
        <dbReference type="EMBL" id="GGE76152.1"/>
    </source>
</evidence>
<dbReference type="AlphaFoldDB" id="A0A917AUB4"/>
<evidence type="ECO:0000259" key="3">
    <source>
        <dbReference type="Pfam" id="PF18042"/>
    </source>
</evidence>
<dbReference type="GO" id="GO:0008800">
    <property type="term" value="F:beta-lactamase activity"/>
    <property type="evidence" value="ECO:0007669"/>
    <property type="project" value="InterPro"/>
</dbReference>
<dbReference type="PANTHER" id="PTHR35333">
    <property type="entry name" value="BETA-LACTAMASE"/>
    <property type="match status" value="1"/>
</dbReference>
<dbReference type="Proteomes" id="UP000633136">
    <property type="component" value="Unassembled WGS sequence"/>
</dbReference>
<dbReference type="EMBL" id="BMIS01000013">
    <property type="protein sequence ID" value="GGE76152.1"/>
    <property type="molecule type" value="Genomic_DNA"/>
</dbReference>
<dbReference type="InterPro" id="IPR040846">
    <property type="entry name" value="ORF_12_N"/>
</dbReference>
<evidence type="ECO:0008006" key="6">
    <source>
        <dbReference type="Google" id="ProtNLM"/>
    </source>
</evidence>
<reference evidence="4" key="1">
    <citation type="journal article" date="2014" name="Int. J. Syst. Evol. Microbiol.">
        <title>Complete genome sequence of Corynebacterium casei LMG S-19264T (=DSM 44701T), isolated from a smear-ripened cheese.</title>
        <authorList>
            <consortium name="US DOE Joint Genome Institute (JGI-PGF)"/>
            <person name="Walter F."/>
            <person name="Albersmeier A."/>
            <person name="Kalinowski J."/>
            <person name="Ruckert C."/>
        </authorList>
    </citation>
    <scope>NUCLEOTIDE SEQUENCE</scope>
    <source>
        <strain evidence="4">CGMCC 1.15388</strain>
    </source>
</reference>
<dbReference type="RefSeq" id="WP_188686137.1">
    <property type="nucleotide sequence ID" value="NZ_BMIS01000013.1"/>
</dbReference>
<dbReference type="GO" id="GO:0046677">
    <property type="term" value="P:response to antibiotic"/>
    <property type="evidence" value="ECO:0007669"/>
    <property type="project" value="InterPro"/>
</dbReference>
<dbReference type="SUPFAM" id="SSF56601">
    <property type="entry name" value="beta-lactamase/transpeptidase-like"/>
    <property type="match status" value="1"/>
</dbReference>
<dbReference type="Gene3D" id="3.10.450.280">
    <property type="match status" value="1"/>
</dbReference>
<gene>
    <name evidence="4" type="ORF">GCM10011401_24360</name>
</gene>
<dbReference type="GO" id="GO:0030655">
    <property type="term" value="P:beta-lactam antibiotic catabolic process"/>
    <property type="evidence" value="ECO:0007669"/>
    <property type="project" value="InterPro"/>
</dbReference>
<dbReference type="PROSITE" id="PS51257">
    <property type="entry name" value="PROKAR_LIPOPROTEIN"/>
    <property type="match status" value="1"/>
</dbReference>
<comment type="caution">
    <text evidence="4">The sequence shown here is derived from an EMBL/GenBank/DDBJ whole genome shotgun (WGS) entry which is preliminary data.</text>
</comment>
<dbReference type="InterPro" id="IPR045155">
    <property type="entry name" value="Beta-lactam_cat"/>
</dbReference>
<organism evidence="4 5">
    <name type="scientific">Nesterenkonia cremea</name>
    <dbReference type="NCBI Taxonomy" id="1882340"/>
    <lineage>
        <taxon>Bacteria</taxon>
        <taxon>Bacillati</taxon>
        <taxon>Actinomycetota</taxon>
        <taxon>Actinomycetes</taxon>
        <taxon>Micrococcales</taxon>
        <taxon>Micrococcaceae</taxon>
        <taxon>Nesterenkonia</taxon>
    </lineage>
</organism>
<name>A0A917AUB4_9MICC</name>
<feature type="region of interest" description="Disordered" evidence="1">
    <location>
        <begin position="22"/>
        <end position="54"/>
    </location>
</feature>
<protein>
    <recommendedName>
        <fullName evidence="6">Serine hydrolase</fullName>
    </recommendedName>
</protein>
<feature type="compositionally biased region" description="Low complexity" evidence="1">
    <location>
        <begin position="22"/>
        <end position="34"/>
    </location>
</feature>
<proteinExistence type="predicted"/>
<keyword evidence="5" id="KW-1185">Reference proteome</keyword>
<dbReference type="InterPro" id="IPR012338">
    <property type="entry name" value="Beta-lactam/transpept-like"/>
</dbReference>
<sequence length="461" mass="50339">MRDSVRTLGVAGVAVLLLTSCAPGDQGQPPEEQPTVMNGAGQTEEDAEFPESASGQVAGDILEILNSGEDTAERDWEDRLSESSAELLSAAELADVLNTQIRPAGPWTTVEHEDFDDASISTLQSPQGQELEMHLALDEDGLIETLFFAEPREPVEPAEGFEEVDERLTELPGEVHAVVVEDGETLVEVYDGEPAPLASVAKLYVALALADAVKAGEVSWDDTLEVTEDLRSLPSGTLQDQPAGYETTVFDVAQRMIQISDNTGTDMLIDLLGRDAVEQAVADSGHHNPALMDPFPTTREMFQLRWGFPELGEDWKEGDAEARSEILEEIGEEDLEITDDDVEADDVDFDIDWYATPDDLISLYEQLFEAMEEHEELEAVLASNPGLTFGEFSPEDLWWDTLAFKGGSLPGVLNGAWQAESEDGTVRTVILLTQHEDAEELAEQAEEIFSLAEDALTLESP</sequence>
<evidence type="ECO:0000313" key="5">
    <source>
        <dbReference type="Proteomes" id="UP000633136"/>
    </source>
</evidence>
<reference evidence="4" key="2">
    <citation type="submission" date="2020-09" db="EMBL/GenBank/DDBJ databases">
        <authorList>
            <person name="Sun Q."/>
            <person name="Zhou Y."/>
        </authorList>
    </citation>
    <scope>NUCLEOTIDE SEQUENCE</scope>
    <source>
        <strain evidence="4">CGMCC 1.15388</strain>
    </source>
</reference>
<dbReference type="PANTHER" id="PTHR35333:SF5">
    <property type="entry name" value="CONSERVED LIPOPROTEIN LPQF-RELATED"/>
    <property type="match status" value="1"/>
</dbReference>
<dbReference type="Gene3D" id="3.40.710.10">
    <property type="entry name" value="DD-peptidase/beta-lactamase superfamily"/>
    <property type="match status" value="1"/>
</dbReference>
<evidence type="ECO:0000256" key="1">
    <source>
        <dbReference type="SAM" id="MobiDB-lite"/>
    </source>
</evidence>
<accession>A0A917AUB4</accession>
<dbReference type="Pfam" id="PF13354">
    <property type="entry name" value="Beta-lactamase2"/>
    <property type="match status" value="1"/>
</dbReference>
<feature type="domain" description="ORF 12 gene product N-terminal" evidence="3">
    <location>
        <begin position="50"/>
        <end position="143"/>
    </location>
</feature>